<dbReference type="KEGG" id="aagg:ETAA8_63520"/>
<evidence type="ECO:0000313" key="3">
    <source>
        <dbReference type="Proteomes" id="UP000315017"/>
    </source>
</evidence>
<evidence type="ECO:0000256" key="1">
    <source>
        <dbReference type="SAM" id="MobiDB-lite"/>
    </source>
</evidence>
<feature type="compositionally biased region" description="Low complexity" evidence="1">
    <location>
        <begin position="384"/>
        <end position="413"/>
    </location>
</feature>
<feature type="compositionally biased region" description="Polar residues" evidence="1">
    <location>
        <begin position="1"/>
        <end position="12"/>
    </location>
</feature>
<dbReference type="AlphaFoldDB" id="A0A517YLU7"/>
<reference evidence="2 3" key="1">
    <citation type="submission" date="2019-02" db="EMBL/GenBank/DDBJ databases">
        <title>Deep-cultivation of Planctomycetes and their phenomic and genomic characterization uncovers novel biology.</title>
        <authorList>
            <person name="Wiegand S."/>
            <person name="Jogler M."/>
            <person name="Boedeker C."/>
            <person name="Pinto D."/>
            <person name="Vollmers J."/>
            <person name="Rivas-Marin E."/>
            <person name="Kohn T."/>
            <person name="Peeters S.H."/>
            <person name="Heuer A."/>
            <person name="Rast P."/>
            <person name="Oberbeckmann S."/>
            <person name="Bunk B."/>
            <person name="Jeske O."/>
            <person name="Meyerdierks A."/>
            <person name="Storesund J.E."/>
            <person name="Kallscheuer N."/>
            <person name="Luecker S."/>
            <person name="Lage O.M."/>
            <person name="Pohl T."/>
            <person name="Merkel B.J."/>
            <person name="Hornburger P."/>
            <person name="Mueller R.-W."/>
            <person name="Bruemmer F."/>
            <person name="Labrenz M."/>
            <person name="Spormann A.M."/>
            <person name="Op den Camp H."/>
            <person name="Overmann J."/>
            <person name="Amann R."/>
            <person name="Jetten M.S.M."/>
            <person name="Mascher T."/>
            <person name="Medema M.H."/>
            <person name="Devos D.P."/>
            <person name="Kaster A.-K."/>
            <person name="Ovreas L."/>
            <person name="Rohde M."/>
            <person name="Galperin M.Y."/>
            <person name="Jogler C."/>
        </authorList>
    </citation>
    <scope>NUCLEOTIDE SEQUENCE [LARGE SCALE GENOMIC DNA]</scope>
    <source>
        <strain evidence="2 3">ETA_A8</strain>
    </source>
</reference>
<proteinExistence type="predicted"/>
<organism evidence="2 3">
    <name type="scientific">Anatilimnocola aggregata</name>
    <dbReference type="NCBI Taxonomy" id="2528021"/>
    <lineage>
        <taxon>Bacteria</taxon>
        <taxon>Pseudomonadati</taxon>
        <taxon>Planctomycetota</taxon>
        <taxon>Planctomycetia</taxon>
        <taxon>Pirellulales</taxon>
        <taxon>Pirellulaceae</taxon>
        <taxon>Anatilimnocola</taxon>
    </lineage>
</organism>
<evidence type="ECO:0000313" key="2">
    <source>
        <dbReference type="EMBL" id="QDU31199.1"/>
    </source>
</evidence>
<feature type="region of interest" description="Disordered" evidence="1">
    <location>
        <begin position="1"/>
        <end position="22"/>
    </location>
</feature>
<dbReference type="EMBL" id="CP036274">
    <property type="protein sequence ID" value="QDU31199.1"/>
    <property type="molecule type" value="Genomic_DNA"/>
</dbReference>
<accession>A0A517YLU7</accession>
<name>A0A517YLU7_9BACT</name>
<sequence>MKNTTDQSTGASLWSARPEPATELHRAREMPLLFQLADINRLPPVPATAPVPAAMTAQVAASPAPIEMSPLPGSHAAVGTPIVAYPASTFSDPWPKTPTGLFETPSGLSTTALTMGLTTSPSEDRPQRTAKTPASAKPLPEVKSEPLVAPAIASTLPAAIETAVKAAALVSDAGEAKVEIKAEAKTPAKSEVKAEAKVEAKTDVKSEAKPAAVTVAATSAPKAEATDAAASAAKPSPGSLRRQRNEARQQKVAGKGGDWLQSHGKIIAIGFVFALIGTIYLARRNQPKPEVADPNTSAPVGLAIEEPGHHDHDHPPTEAANTAPRLVEAPSHPLDTTPSPATADANKPGPSSTADLHPPMPNPTPANAAPSGEPLFPWQQSGEARVATRPDAPAATAPAASNAPATAPTLNAPQYPETNLRDAPLLPPAPPDEQGSGRAPSRTSPTSFTSTPGGNRYERTGSGLY</sequence>
<keyword evidence="3" id="KW-1185">Reference proteome</keyword>
<feature type="region of interest" description="Disordered" evidence="1">
    <location>
        <begin position="288"/>
        <end position="465"/>
    </location>
</feature>
<feature type="region of interest" description="Disordered" evidence="1">
    <location>
        <begin position="219"/>
        <end position="257"/>
    </location>
</feature>
<feature type="compositionally biased region" description="Low complexity" evidence="1">
    <location>
        <begin position="440"/>
        <end position="452"/>
    </location>
</feature>
<gene>
    <name evidence="2" type="ORF">ETAA8_63520</name>
</gene>
<feature type="compositionally biased region" description="Basic and acidic residues" evidence="1">
    <location>
        <begin position="306"/>
        <end position="316"/>
    </location>
</feature>
<protein>
    <submittedName>
        <fullName evidence="2">Uncharacterized protein</fullName>
    </submittedName>
</protein>
<feature type="compositionally biased region" description="Low complexity" evidence="1">
    <location>
        <begin position="219"/>
        <end position="237"/>
    </location>
</feature>
<feature type="region of interest" description="Disordered" evidence="1">
    <location>
        <begin position="118"/>
        <end position="141"/>
    </location>
</feature>
<dbReference type="Proteomes" id="UP000315017">
    <property type="component" value="Chromosome"/>
</dbReference>
<dbReference type="RefSeq" id="WP_202921360.1">
    <property type="nucleotide sequence ID" value="NZ_CP036274.1"/>
</dbReference>